<keyword evidence="1" id="KW-0862">Zinc</keyword>
<organism evidence="4 5">
    <name type="scientific">Sparassis crispa</name>
    <dbReference type="NCBI Taxonomy" id="139825"/>
    <lineage>
        <taxon>Eukaryota</taxon>
        <taxon>Fungi</taxon>
        <taxon>Dikarya</taxon>
        <taxon>Basidiomycota</taxon>
        <taxon>Agaricomycotina</taxon>
        <taxon>Agaricomycetes</taxon>
        <taxon>Polyporales</taxon>
        <taxon>Sparassidaceae</taxon>
        <taxon>Sparassis</taxon>
    </lineage>
</organism>
<dbReference type="AlphaFoldDB" id="A0A401H0T5"/>
<dbReference type="PROSITE" id="PS00028">
    <property type="entry name" value="ZINC_FINGER_C2H2_1"/>
    <property type="match status" value="1"/>
</dbReference>
<comment type="caution">
    <text evidence="4">The sequence shown here is derived from an EMBL/GenBank/DDBJ whole genome shotgun (WGS) entry which is preliminary data.</text>
</comment>
<feature type="region of interest" description="Disordered" evidence="2">
    <location>
        <begin position="222"/>
        <end position="244"/>
    </location>
</feature>
<sequence>MTASSFVLDDSPDNSFDDVCDATLDTSEYDSVVSPKPWGISYLPGFSNLDFDAASPSSFSAQGALVAGPSLKHEYSSSSLWPLVYQDCLMSLFSFPPMSSSPGEREEHTTKTESLDRAVRSLSPQRFCEVIPTQTTALSEERYQADSYFADSPAESTLAFQPALTSDPTLTSPSAFTWGAAPPSDPSIFASWSPSVLPFPLNFGSPRGVNCASLSAHVTSPSPRSATFHDTRRRNKLCKKRPLPPAPGSSRCTFCGLKMARSCDLRRHMRSHSDAKVICGGVPLAEALSAGIDVKRAHQFEFESVVYYGGCMRMFSRSDTLLRHLKGSEKNRGAMRCHAHKDTPYNLAARARSPSWSTSSCEG</sequence>
<keyword evidence="5" id="KW-1185">Reference proteome</keyword>
<evidence type="ECO:0000313" key="5">
    <source>
        <dbReference type="Proteomes" id="UP000287166"/>
    </source>
</evidence>
<feature type="domain" description="C2H2-type" evidence="3">
    <location>
        <begin position="250"/>
        <end position="277"/>
    </location>
</feature>
<dbReference type="InParanoid" id="A0A401H0T5"/>
<dbReference type="InterPro" id="IPR013087">
    <property type="entry name" value="Znf_C2H2_type"/>
</dbReference>
<gene>
    <name evidence="4" type="ORF">SCP_1202560</name>
</gene>
<dbReference type="GeneID" id="38784945"/>
<keyword evidence="1" id="KW-0863">Zinc-finger</keyword>
<evidence type="ECO:0000313" key="4">
    <source>
        <dbReference type="EMBL" id="GBE88028.1"/>
    </source>
</evidence>
<keyword evidence="1" id="KW-0479">Metal-binding</keyword>
<protein>
    <recommendedName>
        <fullName evidence="3">C2H2-type domain-containing protein</fullName>
    </recommendedName>
</protein>
<proteinExistence type="predicted"/>
<dbReference type="OrthoDB" id="8922241at2759"/>
<dbReference type="GO" id="GO:0008270">
    <property type="term" value="F:zinc ion binding"/>
    <property type="evidence" value="ECO:0007669"/>
    <property type="project" value="UniProtKB-KW"/>
</dbReference>
<name>A0A401H0T5_9APHY</name>
<reference evidence="4 5" key="1">
    <citation type="journal article" date="2018" name="Sci. Rep.">
        <title>Genome sequence of the cauliflower mushroom Sparassis crispa (Hanabiratake) and its association with beneficial usage.</title>
        <authorList>
            <person name="Kiyama R."/>
            <person name="Furutani Y."/>
            <person name="Kawaguchi K."/>
            <person name="Nakanishi T."/>
        </authorList>
    </citation>
    <scope>NUCLEOTIDE SEQUENCE [LARGE SCALE GENOMIC DNA]</scope>
</reference>
<feature type="compositionally biased region" description="Basic residues" evidence="2">
    <location>
        <begin position="231"/>
        <end position="242"/>
    </location>
</feature>
<evidence type="ECO:0000256" key="2">
    <source>
        <dbReference type="SAM" id="MobiDB-lite"/>
    </source>
</evidence>
<evidence type="ECO:0000256" key="1">
    <source>
        <dbReference type="PROSITE-ProRule" id="PRU00042"/>
    </source>
</evidence>
<dbReference type="PROSITE" id="PS50157">
    <property type="entry name" value="ZINC_FINGER_C2H2_2"/>
    <property type="match status" value="1"/>
</dbReference>
<dbReference type="RefSeq" id="XP_027618941.1">
    <property type="nucleotide sequence ID" value="XM_027763140.1"/>
</dbReference>
<dbReference type="Proteomes" id="UP000287166">
    <property type="component" value="Unassembled WGS sequence"/>
</dbReference>
<dbReference type="EMBL" id="BFAD01000012">
    <property type="protein sequence ID" value="GBE88028.1"/>
    <property type="molecule type" value="Genomic_DNA"/>
</dbReference>
<evidence type="ECO:0000259" key="3">
    <source>
        <dbReference type="PROSITE" id="PS50157"/>
    </source>
</evidence>
<dbReference type="Gene3D" id="3.30.160.60">
    <property type="entry name" value="Classic Zinc Finger"/>
    <property type="match status" value="1"/>
</dbReference>
<accession>A0A401H0T5</accession>